<dbReference type="PANTHER" id="PTHR33375">
    <property type="entry name" value="CHROMOSOME-PARTITIONING PROTEIN PARB-RELATED"/>
    <property type="match status" value="1"/>
</dbReference>
<keyword evidence="4" id="KW-1185">Reference proteome</keyword>
<dbReference type="GO" id="GO:0003677">
    <property type="term" value="F:DNA binding"/>
    <property type="evidence" value="ECO:0007669"/>
    <property type="project" value="InterPro"/>
</dbReference>
<dbReference type="InterPro" id="IPR036086">
    <property type="entry name" value="ParB/Sulfiredoxin_sf"/>
</dbReference>
<evidence type="ECO:0000313" key="4">
    <source>
        <dbReference type="Proteomes" id="UP000321306"/>
    </source>
</evidence>
<dbReference type="InterPro" id="IPR004437">
    <property type="entry name" value="ParB/RepB/Spo0J"/>
</dbReference>
<dbReference type="Proteomes" id="UP000321306">
    <property type="component" value="Unassembled WGS sequence"/>
</dbReference>
<dbReference type="AlphaFoldDB" id="A0A511MYL2"/>
<sequence length="298" mass="33500">MSKRPAGGAASLAKLLNVALAQEDAPVIQNIPLQDVHPDPLQVRRYFDPQGLSSLCESIRKLGVQNPIQVQPRPEGGYSIVTGERRYRASLEAGKESIPAVVLSAQTPQQLSTLQMIENSQREDLDGYTQTQAIVGILSLYFRQSQEEVVRSLVSLGNDSSESAQSRIQEVEALIRELHPKLTFLSFVKNRLPLLNLPEDLKQALQKGQIEYTKARVLNRIKPDARRQQLLEETLSRGYSLQELKTRVQKLLEEPKPAAGLVETYLKGKDHRLYQRLNPEKKALVEQKLQELQALLKG</sequence>
<dbReference type="InterPro" id="IPR041468">
    <property type="entry name" value="HTH_ParB/Spo0J"/>
</dbReference>
<dbReference type="GO" id="GO:0007059">
    <property type="term" value="P:chromosome segregation"/>
    <property type="evidence" value="ECO:0007669"/>
    <property type="project" value="TreeGrafter"/>
</dbReference>
<dbReference type="Pfam" id="PF02195">
    <property type="entry name" value="ParB_N"/>
    <property type="match status" value="1"/>
</dbReference>
<dbReference type="SUPFAM" id="SSF109709">
    <property type="entry name" value="KorB DNA-binding domain-like"/>
    <property type="match status" value="1"/>
</dbReference>
<dbReference type="RefSeq" id="WP_146883153.1">
    <property type="nucleotide sequence ID" value="NZ_BJXB01000004.1"/>
</dbReference>
<gene>
    <name evidence="3" type="ORF">DC3_12980</name>
</gene>
<evidence type="ECO:0000256" key="1">
    <source>
        <dbReference type="ARBA" id="ARBA00006295"/>
    </source>
</evidence>
<organism evidence="3 4">
    <name type="scientific">Deinococcus cellulosilyticus (strain DSM 18568 / NBRC 106333 / KACC 11606 / 5516J-15)</name>
    <dbReference type="NCBI Taxonomy" id="1223518"/>
    <lineage>
        <taxon>Bacteria</taxon>
        <taxon>Thermotogati</taxon>
        <taxon>Deinococcota</taxon>
        <taxon>Deinococci</taxon>
        <taxon>Deinococcales</taxon>
        <taxon>Deinococcaceae</taxon>
        <taxon>Deinococcus</taxon>
    </lineage>
</organism>
<accession>A0A511MYL2</accession>
<comment type="caution">
    <text evidence="3">The sequence shown here is derived from an EMBL/GenBank/DDBJ whole genome shotgun (WGS) entry which is preliminary data.</text>
</comment>
<dbReference type="SUPFAM" id="SSF110849">
    <property type="entry name" value="ParB/Sulfiredoxin"/>
    <property type="match status" value="1"/>
</dbReference>
<dbReference type="Pfam" id="PF17762">
    <property type="entry name" value="HTH_ParB"/>
    <property type="match status" value="1"/>
</dbReference>
<dbReference type="NCBIfam" id="TIGR00180">
    <property type="entry name" value="parB_part"/>
    <property type="match status" value="1"/>
</dbReference>
<evidence type="ECO:0000259" key="2">
    <source>
        <dbReference type="SMART" id="SM00470"/>
    </source>
</evidence>
<dbReference type="GO" id="GO:0005694">
    <property type="term" value="C:chromosome"/>
    <property type="evidence" value="ECO:0007669"/>
    <property type="project" value="TreeGrafter"/>
</dbReference>
<evidence type="ECO:0000313" key="3">
    <source>
        <dbReference type="EMBL" id="GEM45663.1"/>
    </source>
</evidence>
<proteinExistence type="inferred from homology"/>
<dbReference type="OrthoDB" id="65427at2"/>
<dbReference type="InterPro" id="IPR003115">
    <property type="entry name" value="ParB_N"/>
</dbReference>
<feature type="domain" description="ParB-like N-terminal" evidence="2">
    <location>
        <begin position="29"/>
        <end position="120"/>
    </location>
</feature>
<dbReference type="SMART" id="SM00470">
    <property type="entry name" value="ParB"/>
    <property type="match status" value="1"/>
</dbReference>
<dbReference type="Gene3D" id="1.10.10.2830">
    <property type="match status" value="1"/>
</dbReference>
<dbReference type="PANTHER" id="PTHR33375:SF7">
    <property type="entry name" value="CHROMOSOME 2-PARTITIONING PROTEIN PARB-RELATED"/>
    <property type="match status" value="1"/>
</dbReference>
<name>A0A511MYL2_DEIC1</name>
<protein>
    <recommendedName>
        <fullName evidence="2">ParB-like N-terminal domain-containing protein</fullName>
    </recommendedName>
</protein>
<dbReference type="InterPro" id="IPR050336">
    <property type="entry name" value="Chromosome_partition/occlusion"/>
</dbReference>
<dbReference type="EMBL" id="BJXB01000004">
    <property type="protein sequence ID" value="GEM45663.1"/>
    <property type="molecule type" value="Genomic_DNA"/>
</dbReference>
<dbReference type="Gene3D" id="3.90.1530.30">
    <property type="match status" value="1"/>
</dbReference>
<reference evidence="3 4" key="1">
    <citation type="submission" date="2019-07" db="EMBL/GenBank/DDBJ databases">
        <title>Whole genome shotgun sequence of Deinococcus cellulosilyticus NBRC 106333.</title>
        <authorList>
            <person name="Hosoyama A."/>
            <person name="Uohara A."/>
            <person name="Ohji S."/>
            <person name="Ichikawa N."/>
        </authorList>
    </citation>
    <scope>NUCLEOTIDE SEQUENCE [LARGE SCALE GENOMIC DNA]</scope>
    <source>
        <strain evidence="3 4">NBRC 106333</strain>
    </source>
</reference>
<comment type="similarity">
    <text evidence="1">Belongs to the ParB family.</text>
</comment>